<gene>
    <name evidence="3" type="ORF">OBE_14987</name>
</gene>
<dbReference type="InterPro" id="IPR002656">
    <property type="entry name" value="Acyl_transf_3_dom"/>
</dbReference>
<feature type="non-terminal residue" evidence="3">
    <location>
        <position position="167"/>
    </location>
</feature>
<accession>K1RTQ1</accession>
<reference evidence="3" key="1">
    <citation type="journal article" date="2013" name="Environ. Microbiol.">
        <title>Microbiota from the distal guts of lean and obese adolescents exhibit partial functional redundancy besides clear differences in community structure.</title>
        <authorList>
            <person name="Ferrer M."/>
            <person name="Ruiz A."/>
            <person name="Lanza F."/>
            <person name="Haange S.B."/>
            <person name="Oberbach A."/>
            <person name="Till H."/>
            <person name="Bargiela R."/>
            <person name="Campoy C."/>
            <person name="Segura M.T."/>
            <person name="Richter M."/>
            <person name="von Bergen M."/>
            <person name="Seifert J."/>
            <person name="Suarez A."/>
        </authorList>
    </citation>
    <scope>NUCLEOTIDE SEQUENCE</scope>
</reference>
<sequence>MCLPLFSLAADKKNIKTIEYVCVLGFVFNSVLPLVNRFVIPVYGGLTPVIVTGYVVFVFMGWLIKNKDYTKKARILIYMSGIFGAALMFFGTYIVSKKSGETDTLFMDYTSIACLPMSAAVFTAAKYIKWERLFRIIPEKFIRALSSLSLGIYVTHMLVLFAFDKVA</sequence>
<organism evidence="3">
    <name type="scientific">human gut metagenome</name>
    <dbReference type="NCBI Taxonomy" id="408170"/>
    <lineage>
        <taxon>unclassified sequences</taxon>
        <taxon>metagenomes</taxon>
        <taxon>organismal metagenomes</taxon>
    </lineage>
</organism>
<feature type="transmembrane region" description="Helical" evidence="1">
    <location>
        <begin position="76"/>
        <end position="94"/>
    </location>
</feature>
<evidence type="ECO:0000256" key="1">
    <source>
        <dbReference type="SAM" id="Phobius"/>
    </source>
</evidence>
<dbReference type="Pfam" id="PF01757">
    <property type="entry name" value="Acyl_transf_3"/>
    <property type="match status" value="1"/>
</dbReference>
<feature type="transmembrane region" description="Helical" evidence="1">
    <location>
        <begin position="106"/>
        <end position="129"/>
    </location>
</feature>
<keyword evidence="1" id="KW-1133">Transmembrane helix</keyword>
<evidence type="ECO:0000259" key="2">
    <source>
        <dbReference type="Pfam" id="PF01757"/>
    </source>
</evidence>
<keyword evidence="1" id="KW-0472">Membrane</keyword>
<protein>
    <recommendedName>
        <fullName evidence="2">Acyltransferase 3 domain-containing protein</fullName>
    </recommendedName>
</protein>
<feature type="transmembrane region" description="Helical" evidence="1">
    <location>
        <begin position="141"/>
        <end position="163"/>
    </location>
</feature>
<name>K1RTQ1_9ZZZZ</name>
<comment type="caution">
    <text evidence="3">The sequence shown here is derived from an EMBL/GenBank/DDBJ whole genome shotgun (WGS) entry which is preliminary data.</text>
</comment>
<keyword evidence="1" id="KW-0812">Transmembrane</keyword>
<feature type="transmembrane region" description="Helical" evidence="1">
    <location>
        <begin position="46"/>
        <end position="64"/>
    </location>
</feature>
<feature type="domain" description="Acyltransferase 3" evidence="2">
    <location>
        <begin position="21"/>
        <end position="165"/>
    </location>
</feature>
<dbReference type="EMBL" id="AJWZ01010326">
    <property type="protein sequence ID" value="EKC48788.1"/>
    <property type="molecule type" value="Genomic_DNA"/>
</dbReference>
<dbReference type="AlphaFoldDB" id="K1RTQ1"/>
<dbReference type="GO" id="GO:0016747">
    <property type="term" value="F:acyltransferase activity, transferring groups other than amino-acyl groups"/>
    <property type="evidence" value="ECO:0007669"/>
    <property type="project" value="InterPro"/>
</dbReference>
<feature type="transmembrane region" description="Helical" evidence="1">
    <location>
        <begin position="20"/>
        <end position="40"/>
    </location>
</feature>
<evidence type="ECO:0000313" key="3">
    <source>
        <dbReference type="EMBL" id="EKC48788.1"/>
    </source>
</evidence>
<proteinExistence type="predicted"/>